<evidence type="ECO:0000313" key="1">
    <source>
        <dbReference type="EMBL" id="GAA4199526.1"/>
    </source>
</evidence>
<reference evidence="2" key="1">
    <citation type="journal article" date="2019" name="Int. J. Syst. Evol. Microbiol.">
        <title>The Global Catalogue of Microorganisms (GCM) 10K type strain sequencing project: providing services to taxonomists for standard genome sequencing and annotation.</title>
        <authorList>
            <consortium name="The Broad Institute Genomics Platform"/>
            <consortium name="The Broad Institute Genome Sequencing Center for Infectious Disease"/>
            <person name="Wu L."/>
            <person name="Ma J."/>
        </authorList>
    </citation>
    <scope>NUCLEOTIDE SEQUENCE [LARGE SCALE GENOMIC DNA]</scope>
    <source>
        <strain evidence="2">JCM 17626</strain>
    </source>
</reference>
<dbReference type="EMBL" id="BAABBY010000002">
    <property type="protein sequence ID" value="GAA4199526.1"/>
    <property type="molecule type" value="Genomic_DNA"/>
</dbReference>
<evidence type="ECO:0000313" key="2">
    <source>
        <dbReference type="Proteomes" id="UP001501772"/>
    </source>
</evidence>
<dbReference type="Proteomes" id="UP001501772">
    <property type="component" value="Unassembled WGS sequence"/>
</dbReference>
<keyword evidence="2" id="KW-1185">Reference proteome</keyword>
<comment type="caution">
    <text evidence="1">The sequence shown here is derived from an EMBL/GenBank/DDBJ whole genome shotgun (WGS) entry which is preliminary data.</text>
</comment>
<name>A0ABP8B7H2_9SPHI</name>
<gene>
    <name evidence="1" type="ORF">GCM10022289_10020</name>
</gene>
<organism evidence="1 2">
    <name type="scientific">Pedobacter jeongneungensis</name>
    <dbReference type="NCBI Taxonomy" id="947309"/>
    <lineage>
        <taxon>Bacteria</taxon>
        <taxon>Pseudomonadati</taxon>
        <taxon>Bacteroidota</taxon>
        <taxon>Sphingobacteriia</taxon>
        <taxon>Sphingobacteriales</taxon>
        <taxon>Sphingobacteriaceae</taxon>
        <taxon>Pedobacter</taxon>
    </lineage>
</organism>
<proteinExistence type="predicted"/>
<accession>A0ABP8B7H2</accession>
<sequence length="83" mass="9475">MLHHRNEIGKSFNLINFKITATIPLSKEDYEKLCNLSIGRTTATKKFGAKSFLKTIIGPNSSIDTLEKTKRYAKILDVLKKYE</sequence>
<protein>
    <submittedName>
        <fullName evidence="1">Uncharacterized protein</fullName>
    </submittedName>
</protein>